<evidence type="ECO:0000256" key="4">
    <source>
        <dbReference type="ARBA" id="ARBA00023136"/>
    </source>
</evidence>
<evidence type="ECO:0000256" key="2">
    <source>
        <dbReference type="ARBA" id="ARBA00022692"/>
    </source>
</evidence>
<organism evidence="5">
    <name type="scientific">Arion vulgaris</name>
    <dbReference type="NCBI Taxonomy" id="1028688"/>
    <lineage>
        <taxon>Eukaryota</taxon>
        <taxon>Metazoa</taxon>
        <taxon>Spiralia</taxon>
        <taxon>Lophotrochozoa</taxon>
        <taxon>Mollusca</taxon>
        <taxon>Gastropoda</taxon>
        <taxon>Heterobranchia</taxon>
        <taxon>Euthyneura</taxon>
        <taxon>Panpulmonata</taxon>
        <taxon>Eupulmonata</taxon>
        <taxon>Stylommatophora</taxon>
        <taxon>Helicina</taxon>
        <taxon>Arionoidea</taxon>
        <taxon>Arionidae</taxon>
        <taxon>Arion</taxon>
    </lineage>
</organism>
<reference evidence="5" key="1">
    <citation type="submission" date="2014-12" db="EMBL/GenBank/DDBJ databases">
        <title>Insight into the proteome of Arion vulgaris.</title>
        <authorList>
            <person name="Aradska J."/>
            <person name="Bulat T."/>
            <person name="Smidak R."/>
            <person name="Sarate P."/>
            <person name="Gangsoo J."/>
            <person name="Sialana F."/>
            <person name="Bilban M."/>
            <person name="Lubec G."/>
        </authorList>
    </citation>
    <scope>NUCLEOTIDE SEQUENCE</scope>
    <source>
        <tissue evidence="5">Skin</tissue>
    </source>
</reference>
<dbReference type="Pfam" id="PF02535">
    <property type="entry name" value="Zip"/>
    <property type="match status" value="1"/>
</dbReference>
<dbReference type="PANTHER" id="PTHR11040:SF140">
    <property type="entry name" value="ZRT (ZRT), IRT- (IRT-) LIKE PROTEIN TRANSPORTER"/>
    <property type="match status" value="1"/>
</dbReference>
<dbReference type="AlphaFoldDB" id="A0A0B6YY18"/>
<gene>
    <name evidence="5" type="primary">ORF39861</name>
</gene>
<feature type="non-terminal residue" evidence="5">
    <location>
        <position position="1"/>
    </location>
</feature>
<keyword evidence="2" id="KW-0812">Transmembrane</keyword>
<dbReference type="GO" id="GO:0005886">
    <property type="term" value="C:plasma membrane"/>
    <property type="evidence" value="ECO:0007669"/>
    <property type="project" value="TreeGrafter"/>
</dbReference>
<evidence type="ECO:0000313" key="5">
    <source>
        <dbReference type="EMBL" id="CEK60601.1"/>
    </source>
</evidence>
<accession>A0A0B6YY18</accession>
<feature type="non-terminal residue" evidence="5">
    <location>
        <position position="97"/>
    </location>
</feature>
<comment type="subcellular location">
    <subcellularLocation>
        <location evidence="1">Membrane</location>
        <topology evidence="1">Multi-pass membrane protein</topology>
    </subcellularLocation>
</comment>
<dbReference type="PANTHER" id="PTHR11040">
    <property type="entry name" value="ZINC/IRON TRANSPORTER"/>
    <property type="match status" value="1"/>
</dbReference>
<evidence type="ECO:0000256" key="3">
    <source>
        <dbReference type="ARBA" id="ARBA00022989"/>
    </source>
</evidence>
<keyword evidence="4" id="KW-0472">Membrane</keyword>
<protein>
    <submittedName>
        <fullName evidence="5">Uncharacterized protein</fullName>
    </submittedName>
</protein>
<dbReference type="InterPro" id="IPR003689">
    <property type="entry name" value="ZIP"/>
</dbReference>
<proteinExistence type="predicted"/>
<sequence length="97" mass="10246">GSGAVVSNGLVQRNHDHQDGEIISADIATSSEPIAGIVDVIAERPDGLRAFLLLFALSFHTIFDGLAVGLQDSVSEVWQVFIAISIHKSIIAFCLGS</sequence>
<name>A0A0B6YY18_9EUPU</name>
<evidence type="ECO:0000256" key="1">
    <source>
        <dbReference type="ARBA" id="ARBA00004141"/>
    </source>
</evidence>
<dbReference type="EMBL" id="HACG01013736">
    <property type="protein sequence ID" value="CEK60601.1"/>
    <property type="molecule type" value="Transcribed_RNA"/>
</dbReference>
<dbReference type="GO" id="GO:0005385">
    <property type="term" value="F:zinc ion transmembrane transporter activity"/>
    <property type="evidence" value="ECO:0007669"/>
    <property type="project" value="TreeGrafter"/>
</dbReference>
<keyword evidence="3" id="KW-1133">Transmembrane helix</keyword>